<evidence type="ECO:0000313" key="1">
    <source>
        <dbReference type="EMBL" id="KAI3374356.1"/>
    </source>
</evidence>
<name>A0ACB8X311_9TELE</name>
<dbReference type="EMBL" id="CM041533">
    <property type="protein sequence ID" value="KAI3374356.1"/>
    <property type="molecule type" value="Genomic_DNA"/>
</dbReference>
<evidence type="ECO:0000313" key="2">
    <source>
        <dbReference type="Proteomes" id="UP000831701"/>
    </source>
</evidence>
<keyword evidence="2" id="KW-1185">Reference proteome</keyword>
<organism evidence="1 2">
    <name type="scientific">Scortum barcoo</name>
    <name type="common">barcoo grunter</name>
    <dbReference type="NCBI Taxonomy" id="214431"/>
    <lineage>
        <taxon>Eukaryota</taxon>
        <taxon>Metazoa</taxon>
        <taxon>Chordata</taxon>
        <taxon>Craniata</taxon>
        <taxon>Vertebrata</taxon>
        <taxon>Euteleostomi</taxon>
        <taxon>Actinopterygii</taxon>
        <taxon>Neopterygii</taxon>
        <taxon>Teleostei</taxon>
        <taxon>Neoteleostei</taxon>
        <taxon>Acanthomorphata</taxon>
        <taxon>Eupercaria</taxon>
        <taxon>Centrarchiformes</taxon>
        <taxon>Terapontoidei</taxon>
        <taxon>Terapontidae</taxon>
        <taxon>Scortum</taxon>
    </lineage>
</organism>
<gene>
    <name evidence="1" type="ORF">L3Q82_005959</name>
</gene>
<dbReference type="Proteomes" id="UP000831701">
    <property type="component" value="Chromosome 3"/>
</dbReference>
<reference evidence="1" key="1">
    <citation type="submission" date="2022-04" db="EMBL/GenBank/DDBJ databases">
        <title>Jade perch genome.</title>
        <authorList>
            <person name="Chao B."/>
        </authorList>
    </citation>
    <scope>NUCLEOTIDE SEQUENCE</scope>
    <source>
        <strain evidence="1">CB-2022</strain>
    </source>
</reference>
<protein>
    <submittedName>
        <fullName evidence="1">Uncharacterized protein</fullName>
    </submittedName>
</protein>
<accession>A0ACB8X311</accession>
<comment type="caution">
    <text evidence="1">The sequence shown here is derived from an EMBL/GenBank/DDBJ whole genome shotgun (WGS) entry which is preliminary data.</text>
</comment>
<sequence length="1106" mass="125330">MFHQFHVDEADRNYLRFLWWKKGDLNAQPSEFRMKVHLFGAASSPGCASYGLKHLAKENRHIYPQGSQFVMRDFYLDDGVTSVESTEDAIQLAREAHELCATGGLRLHKFMSNDRKINVNLKDQPATRRGVLSTVASLYDPLGFVAPILLKAKIILQETCRHGTDWDDPLSDELRPKWEQWRSDLVHLDKITISRTYAPASFGKVSKTELHHFSDASLKGYGQCSYLRLQNEEGDVHCVLIIGKSRVSPTKVTTIPRLELSAAVVSVKMSSMLKEELGFSDAEEFFWTDSKVVLGYIRNEARRFHTFVANQVQKIHLSSVPQQWSYVPTNENPADHASRGLTPCELLSSTWFTGPEFLWNKEIKLSAEEIPELTIGDPEVRHAAVLSTRTTEQVSLVDRLSKFSSWSLATRAVARLLRRISKNKSNDLTTVTERERAEHHVVKDLQRKTYREELHLLSKGNSLPSHKSIKHPAIIPKGYHITKMIIAHCHERTKHQGKGLTINEIRSNGYWIPGINRAIAFYIRQCVTCRRQRKPTEEQKMADLPLERVEPSPPFTYCGMDCFGPFITKQGRKENKREDMYGKKRWRHVQYLAEQFWSRWRKEYLANIALRQRWHKPRRNLQVGDIVILKAEDVHRNEWRMGRVSGTIAGNDGLVRRVKVCLGDKQLALLNYLRQTPKPDNPQDAHTQDVEKEQWHVSKEVTDAMRHKAKLFSDFADANRENKKIKFFTVGLTDETQKGSSIHLYKDGFSVSEDFEPPSKPETVTVSDVNHNSVTLKISPPRFGAENITSYSVEHCVSGEDGWHQQTASKAEEVTVSGLSPNTEFMFRCRALTSVGVGPANEVSGSIKTLPCSPPGKPQVELTSSEMSVSWQKPAELRQDVQILSYMVEYAQTGNGVKDEDLHWKQMMSRNEKAIISGLQSETGFAIRDNFRFKLIDEDQSRSQAESQTSEVTVYKINHQQGFKIDYSLTIVDSPGFGDTRSAEEDKEISEHLYNLFSAELGVGEVDAVCLVLQDALARLTPSQIFVFESVLSIAGRDVAENIRVLVTFADCKRPPVLEAINATGVPCPKTTDRLPVHFKFNNSALFAHNTSSAADCTSDFEAGGL</sequence>
<proteinExistence type="predicted"/>